<evidence type="ECO:0000256" key="6">
    <source>
        <dbReference type="ARBA" id="ARBA00035197"/>
    </source>
</evidence>
<evidence type="ECO:0000313" key="8">
    <source>
        <dbReference type="EMBL" id="CBL17582.1"/>
    </source>
</evidence>
<dbReference type="HOGENOM" id="CLU_098841_0_1_9"/>
<dbReference type="PANTHER" id="PTHR12899">
    <property type="entry name" value="39S RIBOSOMAL PROTEIN L18, MITOCHONDRIAL"/>
    <property type="match status" value="1"/>
</dbReference>
<dbReference type="RefSeq" id="WP_015558489.1">
    <property type="nucleotide sequence ID" value="NC_021039.1"/>
</dbReference>
<dbReference type="STRING" id="213810.RUM_14830"/>
<proteinExistence type="inferred from homology"/>
<reference evidence="8" key="2">
    <citation type="submission" date="2010-03" db="EMBL/GenBank/DDBJ databases">
        <authorList>
            <person name="Pajon A."/>
        </authorList>
    </citation>
    <scope>NUCLEOTIDE SEQUENCE</scope>
    <source>
        <strain evidence="8">Type strain: 18P13</strain>
    </source>
</reference>
<keyword evidence="2 7" id="KW-0699">rRNA-binding</keyword>
<dbReference type="GO" id="GO:0006412">
    <property type="term" value="P:translation"/>
    <property type="evidence" value="ECO:0007669"/>
    <property type="project" value="UniProtKB-UniRule"/>
</dbReference>
<dbReference type="Proteomes" id="UP000007054">
    <property type="component" value="Chromosome"/>
</dbReference>
<dbReference type="GO" id="GO:0003735">
    <property type="term" value="F:structural constituent of ribosome"/>
    <property type="evidence" value="ECO:0007669"/>
    <property type="project" value="InterPro"/>
</dbReference>
<dbReference type="AlphaFoldDB" id="D4LD87"/>
<dbReference type="InterPro" id="IPR005484">
    <property type="entry name" value="Ribosomal_uL18_bac/plant/anim"/>
</dbReference>
<dbReference type="GO" id="GO:0008097">
    <property type="term" value="F:5S rRNA binding"/>
    <property type="evidence" value="ECO:0007669"/>
    <property type="project" value="TreeGrafter"/>
</dbReference>
<comment type="function">
    <text evidence="7">This is one of the proteins that bind and probably mediate the attachment of the 5S RNA into the large ribosomal subunit, where it forms part of the central protuberance.</text>
</comment>
<organism evidence="8 9">
    <name type="scientific">Ruminococcus champanellensis (strain DSM 18848 / JCM 17042 / KCTC 15320 / 18P13)</name>
    <dbReference type="NCBI Taxonomy" id="213810"/>
    <lineage>
        <taxon>Bacteria</taxon>
        <taxon>Bacillati</taxon>
        <taxon>Bacillota</taxon>
        <taxon>Clostridia</taxon>
        <taxon>Eubacteriales</taxon>
        <taxon>Oscillospiraceae</taxon>
        <taxon>Ruminococcus</taxon>
    </lineage>
</organism>
<evidence type="ECO:0000256" key="7">
    <source>
        <dbReference type="HAMAP-Rule" id="MF_01337"/>
    </source>
</evidence>
<dbReference type="GeneID" id="83156204"/>
<keyword evidence="5 7" id="KW-0687">Ribonucleoprotein</keyword>
<dbReference type="BioCyc" id="RCHA213810:RUM_RS07210-MONOMER"/>
<dbReference type="KEGG" id="rch:RUM_14830"/>
<protein>
    <recommendedName>
        <fullName evidence="6 7">Large ribosomal subunit protein uL18</fullName>
    </recommendedName>
</protein>
<accession>D4LD87</accession>
<evidence type="ECO:0000256" key="3">
    <source>
        <dbReference type="ARBA" id="ARBA00022884"/>
    </source>
</evidence>
<reference evidence="8" key="1">
    <citation type="submission" date="2010-03" db="EMBL/GenBank/DDBJ databases">
        <title>The genome sequence of Ruminococcus sp. 18P13.</title>
        <authorList>
            <consortium name="metaHIT consortium -- http://www.metahit.eu/"/>
            <person name="Pajon A."/>
            <person name="Turner K."/>
            <person name="Parkhill J."/>
            <person name="Bernalier A."/>
        </authorList>
    </citation>
    <scope>NUCLEOTIDE SEQUENCE [LARGE SCALE GENOMIC DNA]</scope>
    <source>
        <strain evidence="8">Type strain: 18P13</strain>
    </source>
</reference>
<dbReference type="HAMAP" id="MF_01337_B">
    <property type="entry name" value="Ribosomal_uL18_B"/>
    <property type="match status" value="1"/>
</dbReference>
<evidence type="ECO:0000313" key="9">
    <source>
        <dbReference type="Proteomes" id="UP000007054"/>
    </source>
</evidence>
<gene>
    <name evidence="7" type="primary">rplR</name>
    <name evidence="8" type="ordered locus">RUM_14830</name>
</gene>
<sequence length="126" mass="13658">MVKKVDSNKARAKRHRRVRAKISGTPAYPRLNVFRSSKHIYAQIIDDVNGVTLASASSLSKDFDADGGNKDGAKKVGEQIAKNALAKGIKNVVFDRGGYLYHGRVKELADGAREGGLSFENPSNSK</sequence>
<dbReference type="Pfam" id="PF00861">
    <property type="entry name" value="Ribosomal_L18p"/>
    <property type="match status" value="1"/>
</dbReference>
<name>D4LD87_RUMC1</name>
<evidence type="ECO:0000256" key="4">
    <source>
        <dbReference type="ARBA" id="ARBA00022980"/>
    </source>
</evidence>
<dbReference type="PATRIC" id="fig|213810.4.peg.1380"/>
<dbReference type="NCBIfam" id="TIGR00060">
    <property type="entry name" value="L18_bact"/>
    <property type="match status" value="1"/>
</dbReference>
<dbReference type="InterPro" id="IPR004389">
    <property type="entry name" value="Ribosomal_uL18_bac-type"/>
</dbReference>
<keyword evidence="9" id="KW-1185">Reference proteome</keyword>
<dbReference type="GO" id="GO:0022625">
    <property type="term" value="C:cytosolic large ribosomal subunit"/>
    <property type="evidence" value="ECO:0007669"/>
    <property type="project" value="TreeGrafter"/>
</dbReference>
<dbReference type="PANTHER" id="PTHR12899:SF3">
    <property type="entry name" value="LARGE RIBOSOMAL SUBUNIT PROTEIN UL18M"/>
    <property type="match status" value="1"/>
</dbReference>
<dbReference type="FunFam" id="3.30.420.100:FF:000001">
    <property type="entry name" value="50S ribosomal protein L18"/>
    <property type="match status" value="1"/>
</dbReference>
<comment type="similarity">
    <text evidence="1 7">Belongs to the universal ribosomal protein uL18 family.</text>
</comment>
<evidence type="ECO:0000256" key="1">
    <source>
        <dbReference type="ARBA" id="ARBA00007116"/>
    </source>
</evidence>
<dbReference type="InterPro" id="IPR057268">
    <property type="entry name" value="Ribosomal_L18"/>
</dbReference>
<keyword evidence="3 7" id="KW-0694">RNA-binding</keyword>
<keyword evidence="4 7" id="KW-0689">Ribosomal protein</keyword>
<dbReference type="SUPFAM" id="SSF53137">
    <property type="entry name" value="Translational machinery components"/>
    <property type="match status" value="1"/>
</dbReference>
<comment type="subunit">
    <text evidence="7">Part of the 50S ribosomal subunit; part of the 5S rRNA/L5/L18/L25 subcomplex. Contacts the 5S and 23S rRNAs.</text>
</comment>
<evidence type="ECO:0000256" key="5">
    <source>
        <dbReference type="ARBA" id="ARBA00023274"/>
    </source>
</evidence>
<dbReference type="Gene3D" id="3.30.420.100">
    <property type="match status" value="1"/>
</dbReference>
<evidence type="ECO:0000256" key="2">
    <source>
        <dbReference type="ARBA" id="ARBA00022730"/>
    </source>
</evidence>
<dbReference type="CDD" id="cd00432">
    <property type="entry name" value="Ribosomal_L18_L5e"/>
    <property type="match status" value="1"/>
</dbReference>
<dbReference type="EMBL" id="FP929052">
    <property type="protein sequence ID" value="CBL17582.1"/>
    <property type="molecule type" value="Genomic_DNA"/>
</dbReference>